<dbReference type="Proteomes" id="UP000228948">
    <property type="component" value="Chromosome"/>
</dbReference>
<dbReference type="PANTHER" id="PTHR30482">
    <property type="entry name" value="HIGH-AFFINITY BRANCHED-CHAIN AMINO ACID TRANSPORT SYSTEM PERMEASE"/>
    <property type="match status" value="1"/>
</dbReference>
<dbReference type="RefSeq" id="WP_071480258.1">
    <property type="nucleotide sequence ID" value="NZ_CP024899.1"/>
</dbReference>
<evidence type="ECO:0000256" key="4">
    <source>
        <dbReference type="ARBA" id="ARBA00022989"/>
    </source>
</evidence>
<dbReference type="GO" id="GO:0005886">
    <property type="term" value="C:plasma membrane"/>
    <property type="evidence" value="ECO:0007669"/>
    <property type="project" value="UniProtKB-SubCell"/>
</dbReference>
<proteinExistence type="predicted"/>
<evidence type="ECO:0000256" key="2">
    <source>
        <dbReference type="ARBA" id="ARBA00022475"/>
    </source>
</evidence>
<evidence type="ECO:0000313" key="7">
    <source>
        <dbReference type="EMBL" id="ATX65704.1"/>
    </source>
</evidence>
<keyword evidence="3 6" id="KW-0812">Transmembrane</keyword>
<organism evidence="7 8">
    <name type="scientific">Roseinatronobacter bogoriensis subsp. barguzinensis</name>
    <dbReference type="NCBI Taxonomy" id="441209"/>
    <lineage>
        <taxon>Bacteria</taxon>
        <taxon>Pseudomonadati</taxon>
        <taxon>Pseudomonadota</taxon>
        <taxon>Alphaproteobacteria</taxon>
        <taxon>Rhodobacterales</taxon>
        <taxon>Paracoccaceae</taxon>
        <taxon>Roseinatronobacter</taxon>
    </lineage>
</organism>
<feature type="transmembrane region" description="Helical" evidence="6">
    <location>
        <begin position="149"/>
        <end position="168"/>
    </location>
</feature>
<feature type="transmembrane region" description="Helical" evidence="6">
    <location>
        <begin position="82"/>
        <end position="102"/>
    </location>
</feature>
<feature type="transmembrane region" description="Helical" evidence="6">
    <location>
        <begin position="274"/>
        <end position="296"/>
    </location>
</feature>
<dbReference type="KEGG" id="rbg:BG454_07585"/>
<dbReference type="InterPro" id="IPR001851">
    <property type="entry name" value="ABC_transp_permease"/>
</dbReference>
<gene>
    <name evidence="7" type="ORF">BG454_07585</name>
</gene>
<dbReference type="CDD" id="cd06581">
    <property type="entry name" value="TM_PBP1_LivM_like"/>
    <property type="match status" value="1"/>
</dbReference>
<comment type="subcellular location">
    <subcellularLocation>
        <location evidence="1">Cell membrane</location>
        <topology evidence="1">Multi-pass membrane protein</topology>
    </subcellularLocation>
</comment>
<dbReference type="OrthoDB" id="9814461at2"/>
<keyword evidence="5 6" id="KW-0472">Membrane</keyword>
<evidence type="ECO:0000256" key="3">
    <source>
        <dbReference type="ARBA" id="ARBA00022692"/>
    </source>
</evidence>
<dbReference type="AlphaFoldDB" id="A0A2K8K8D9"/>
<dbReference type="PANTHER" id="PTHR30482:SF10">
    <property type="entry name" value="HIGH-AFFINITY BRANCHED-CHAIN AMINO ACID TRANSPORT PROTEIN BRAE"/>
    <property type="match status" value="1"/>
</dbReference>
<sequence length="308" mass="33191">MSMRDLRNLFLAALALGLVALLPLYDTGYILSIATTMAMFTVLATSWALFSGPTHYISLATAAFFGLGTFVTGLGFQTLPMWVLPIIAAGLGAVLAALVGLVTLRLSGVYFVIFTLGLAELVRQVVTWVQNRTGQRGMYVLTSITERDIYWQLIGMAALVFLVGWLIARSRLGFALRIIGNDETVAKHSGIDTAAAKVLLFMISGAVAAVVGAMMAPRYIYIEPSTAFAPILSFQVVIMALLGGTGRLWGPLAGVIPFTLLWEFISRNAPNQTLLLLGIAFLVIVYVLPGGFVGLYERLRHRFGSGGH</sequence>
<keyword evidence="4 6" id="KW-1133">Transmembrane helix</keyword>
<name>A0A2K8K8D9_9RHOB</name>
<feature type="transmembrane region" description="Helical" evidence="6">
    <location>
        <begin position="57"/>
        <end position="76"/>
    </location>
</feature>
<feature type="transmembrane region" description="Helical" evidence="6">
    <location>
        <begin position="30"/>
        <end position="50"/>
    </location>
</feature>
<dbReference type="GO" id="GO:0015658">
    <property type="term" value="F:branched-chain amino acid transmembrane transporter activity"/>
    <property type="evidence" value="ECO:0007669"/>
    <property type="project" value="InterPro"/>
</dbReference>
<evidence type="ECO:0000256" key="1">
    <source>
        <dbReference type="ARBA" id="ARBA00004651"/>
    </source>
</evidence>
<dbReference type="Pfam" id="PF02653">
    <property type="entry name" value="BPD_transp_2"/>
    <property type="match status" value="1"/>
</dbReference>
<evidence type="ECO:0000256" key="6">
    <source>
        <dbReference type="SAM" id="Phobius"/>
    </source>
</evidence>
<reference evidence="7 8" key="1">
    <citation type="submission" date="2017-11" db="EMBL/GenBank/DDBJ databases">
        <title>Revised Sequence and Annotation of the Rhodobaca barguzinensis strain alga05 Genome.</title>
        <authorList>
            <person name="Kopejtka K."/>
            <person name="Tomasch J.M."/>
            <person name="Bunk B."/>
            <person name="Koblizek M."/>
        </authorList>
    </citation>
    <scope>NUCLEOTIDE SEQUENCE [LARGE SCALE GENOMIC DNA]</scope>
    <source>
        <strain evidence="8">alga05</strain>
    </source>
</reference>
<keyword evidence="2" id="KW-1003">Cell membrane</keyword>
<dbReference type="STRING" id="441209.GCA_001870665_01294"/>
<dbReference type="InterPro" id="IPR043428">
    <property type="entry name" value="LivM-like"/>
</dbReference>
<feature type="transmembrane region" description="Helical" evidence="6">
    <location>
        <begin position="109"/>
        <end position="129"/>
    </location>
</feature>
<feature type="transmembrane region" description="Helical" evidence="6">
    <location>
        <begin position="236"/>
        <end position="262"/>
    </location>
</feature>
<evidence type="ECO:0000313" key="8">
    <source>
        <dbReference type="Proteomes" id="UP000228948"/>
    </source>
</evidence>
<accession>A0A2K8K8D9</accession>
<feature type="transmembrane region" description="Helical" evidence="6">
    <location>
        <begin position="198"/>
        <end position="216"/>
    </location>
</feature>
<protein>
    <submittedName>
        <fullName evidence="7">Branched-chain amino acid ABC transporter permease</fullName>
    </submittedName>
</protein>
<keyword evidence="8" id="KW-1185">Reference proteome</keyword>
<evidence type="ECO:0000256" key="5">
    <source>
        <dbReference type="ARBA" id="ARBA00023136"/>
    </source>
</evidence>
<dbReference type="EMBL" id="CP024899">
    <property type="protein sequence ID" value="ATX65704.1"/>
    <property type="molecule type" value="Genomic_DNA"/>
</dbReference>